<gene>
    <name evidence="2" type="ORF">AVDCRST_MAG18-1093</name>
</gene>
<evidence type="ECO:0000313" key="2">
    <source>
        <dbReference type="EMBL" id="CAA9561214.1"/>
    </source>
</evidence>
<name>A0A6J4UVM7_9BACT</name>
<accession>A0A6J4UVM7</accession>
<dbReference type="EMBL" id="CADCWN010000080">
    <property type="protein sequence ID" value="CAA9561214.1"/>
    <property type="molecule type" value="Genomic_DNA"/>
</dbReference>
<feature type="region of interest" description="Disordered" evidence="1">
    <location>
        <begin position="1"/>
        <end position="24"/>
    </location>
</feature>
<organism evidence="2">
    <name type="scientific">uncultured Thermomicrobiales bacterium</name>
    <dbReference type="NCBI Taxonomy" id="1645740"/>
    <lineage>
        <taxon>Bacteria</taxon>
        <taxon>Pseudomonadati</taxon>
        <taxon>Thermomicrobiota</taxon>
        <taxon>Thermomicrobia</taxon>
        <taxon>Thermomicrobiales</taxon>
        <taxon>environmental samples</taxon>
    </lineage>
</organism>
<dbReference type="AlphaFoldDB" id="A0A6J4UVM7"/>
<proteinExistence type="predicted"/>
<protein>
    <submittedName>
        <fullName evidence="2">Uncharacterized protein</fullName>
    </submittedName>
</protein>
<reference evidence="2" key="1">
    <citation type="submission" date="2020-02" db="EMBL/GenBank/DDBJ databases">
        <authorList>
            <person name="Meier V. D."/>
        </authorList>
    </citation>
    <scope>NUCLEOTIDE SEQUENCE</scope>
    <source>
        <strain evidence="2">AVDCRST_MAG18</strain>
    </source>
</reference>
<sequence>MRECQDGCGRSKRPAQRPKLTPAQREHVLAWADATPRLTLAALQRRVAEEWGDAMSET</sequence>
<evidence type="ECO:0000256" key="1">
    <source>
        <dbReference type="SAM" id="MobiDB-lite"/>
    </source>
</evidence>